<keyword evidence="1" id="KW-0812">Transmembrane</keyword>
<gene>
    <name evidence="2" type="ORF">QTH91_15750</name>
</gene>
<reference evidence="2" key="1">
    <citation type="submission" date="2023-06" db="EMBL/GenBank/DDBJ databases">
        <authorList>
            <person name="Jiang Y."/>
            <person name="Liu Q."/>
        </authorList>
    </citation>
    <scope>NUCLEOTIDE SEQUENCE</scope>
    <source>
        <strain evidence="2">CGMCC 1.12089</strain>
    </source>
</reference>
<name>A0ABT7NDB8_9BURK</name>
<protein>
    <submittedName>
        <fullName evidence="2">Uncharacterized protein</fullName>
    </submittedName>
</protein>
<feature type="transmembrane region" description="Helical" evidence="1">
    <location>
        <begin position="40"/>
        <end position="59"/>
    </location>
</feature>
<evidence type="ECO:0000313" key="2">
    <source>
        <dbReference type="EMBL" id="MDM0045942.1"/>
    </source>
</evidence>
<sequence length="64" mass="7211">MSQDRNPYYDSIRDKPDRSEFASLRAGLESGRRTPPPSNFGFLKIALIFVVVVVAAVVVKRFLL</sequence>
<proteinExistence type="predicted"/>
<keyword evidence="3" id="KW-1185">Reference proteome</keyword>
<accession>A0ABT7NDB8</accession>
<comment type="caution">
    <text evidence="2">The sequence shown here is derived from an EMBL/GenBank/DDBJ whole genome shotgun (WGS) entry which is preliminary data.</text>
</comment>
<keyword evidence="1" id="KW-0472">Membrane</keyword>
<organism evidence="2 3">
    <name type="scientific">Variovorax dokdonensis</name>
    <dbReference type="NCBI Taxonomy" id="344883"/>
    <lineage>
        <taxon>Bacteria</taxon>
        <taxon>Pseudomonadati</taxon>
        <taxon>Pseudomonadota</taxon>
        <taxon>Betaproteobacteria</taxon>
        <taxon>Burkholderiales</taxon>
        <taxon>Comamonadaceae</taxon>
        <taxon>Variovorax</taxon>
    </lineage>
</organism>
<evidence type="ECO:0000256" key="1">
    <source>
        <dbReference type="SAM" id="Phobius"/>
    </source>
</evidence>
<dbReference type="RefSeq" id="WP_286661045.1">
    <property type="nucleotide sequence ID" value="NZ_JASZYV010000003.1"/>
</dbReference>
<keyword evidence="1" id="KW-1133">Transmembrane helix</keyword>
<dbReference type="EMBL" id="JASZYV010000003">
    <property type="protein sequence ID" value="MDM0045942.1"/>
    <property type="molecule type" value="Genomic_DNA"/>
</dbReference>
<dbReference type="Proteomes" id="UP001174908">
    <property type="component" value="Unassembled WGS sequence"/>
</dbReference>
<evidence type="ECO:0000313" key="3">
    <source>
        <dbReference type="Proteomes" id="UP001174908"/>
    </source>
</evidence>